<sequence length="69" mass="8448">MKIVKIINEINKLSFTDKERLLTHFKYVLMPLHDTRPVFQEVSEKKAKKGLCYIRWVAWSWSYYKKTIR</sequence>
<keyword evidence="2" id="KW-1185">Reference proteome</keyword>
<dbReference type="EMBL" id="JAEOAH010000048">
    <property type="protein sequence ID" value="MBK3497100.1"/>
    <property type="molecule type" value="Genomic_DNA"/>
</dbReference>
<protein>
    <submittedName>
        <fullName evidence="1">Uncharacterized protein</fullName>
    </submittedName>
</protein>
<comment type="caution">
    <text evidence="1">The sequence shown here is derived from an EMBL/GenBank/DDBJ whole genome shotgun (WGS) entry which is preliminary data.</text>
</comment>
<evidence type="ECO:0000313" key="2">
    <source>
        <dbReference type="Proteomes" id="UP000618943"/>
    </source>
</evidence>
<organism evidence="1 2">
    <name type="scientific">Viridibacillus soli</name>
    <dbReference type="NCBI Taxonomy" id="2798301"/>
    <lineage>
        <taxon>Bacteria</taxon>
        <taxon>Bacillati</taxon>
        <taxon>Bacillota</taxon>
        <taxon>Bacilli</taxon>
        <taxon>Bacillales</taxon>
        <taxon>Caryophanaceae</taxon>
        <taxon>Viridibacillus</taxon>
    </lineage>
</organism>
<name>A0ABS1HCJ6_9BACL</name>
<proteinExistence type="predicted"/>
<reference evidence="1 2" key="1">
    <citation type="submission" date="2020-12" db="EMBL/GenBank/DDBJ databases">
        <title>YIM B01967 draft genome.</title>
        <authorList>
            <person name="Yan X."/>
        </authorList>
    </citation>
    <scope>NUCLEOTIDE SEQUENCE [LARGE SCALE GENOMIC DNA]</scope>
    <source>
        <strain evidence="1 2">YIM B01967</strain>
    </source>
</reference>
<gene>
    <name evidence="1" type="ORF">JFL43_20140</name>
</gene>
<dbReference type="RefSeq" id="WP_200750401.1">
    <property type="nucleotide sequence ID" value="NZ_JAEOAH010000048.1"/>
</dbReference>
<evidence type="ECO:0000313" key="1">
    <source>
        <dbReference type="EMBL" id="MBK3497100.1"/>
    </source>
</evidence>
<dbReference type="Proteomes" id="UP000618943">
    <property type="component" value="Unassembled WGS sequence"/>
</dbReference>
<accession>A0ABS1HCJ6</accession>